<sequence length="375" mass="42030">MECIVPGNNMKVLGKALQALSKIGDELYMEAKSDRLSLITLNSSKTVCARFHFFETFFSSYEVNPDDLSAAGNETITCKVHMKIFLPLFKGNLEKKLDYFKFEYTTDSDLIVFKMKYKCDDIVMVHKLRLMDNETLSIGVGADTGENSLGGSSSFYNQLLAMFSISDDELTFEITPAKVVARNYCQGTPCRPKMMRSQINLNSTEFLSYRITKETTVNFSLKPFRTVVHFAETFNLNIDLNFDVGGKPLSILLKNPTFEVNFIVATLNPYTDTNSSLATATSVAAGVTKARPTEISDEDLEAMQTENWESEEVTEEEKKDKDNCGGSKKEEEDIVPRSPESPRSKKARTVFGRCYDPTFHETVLGEVLAANSDSE</sequence>
<organism evidence="2 3">
    <name type="scientific">Tenebrio molitor</name>
    <name type="common">Yellow mealworm beetle</name>
    <dbReference type="NCBI Taxonomy" id="7067"/>
    <lineage>
        <taxon>Eukaryota</taxon>
        <taxon>Metazoa</taxon>
        <taxon>Ecdysozoa</taxon>
        <taxon>Arthropoda</taxon>
        <taxon>Hexapoda</taxon>
        <taxon>Insecta</taxon>
        <taxon>Pterygota</taxon>
        <taxon>Neoptera</taxon>
        <taxon>Endopterygota</taxon>
        <taxon>Coleoptera</taxon>
        <taxon>Polyphaga</taxon>
        <taxon>Cucujiformia</taxon>
        <taxon>Tenebrionidae</taxon>
        <taxon>Tenebrio</taxon>
    </lineage>
</organism>
<comment type="caution">
    <text evidence="2">The sequence shown here is derived from an EMBL/GenBank/DDBJ whole genome shotgun (WGS) entry which is preliminary data.</text>
</comment>
<dbReference type="GO" id="GO:0030896">
    <property type="term" value="C:checkpoint clamp complex"/>
    <property type="evidence" value="ECO:0007669"/>
    <property type="project" value="InterPro"/>
</dbReference>
<reference evidence="2" key="1">
    <citation type="journal article" date="2020" name="J Insects Food Feed">
        <title>The yellow mealworm (Tenebrio molitor) genome: a resource for the emerging insects as food and feed industry.</title>
        <authorList>
            <person name="Eriksson T."/>
            <person name="Andere A."/>
            <person name="Kelstrup H."/>
            <person name="Emery V."/>
            <person name="Picard C."/>
        </authorList>
    </citation>
    <scope>NUCLEOTIDE SEQUENCE</scope>
    <source>
        <strain evidence="2">Stoneville</strain>
        <tissue evidence="2">Whole head</tissue>
    </source>
</reference>
<feature type="compositionally biased region" description="Basic and acidic residues" evidence="1">
    <location>
        <begin position="316"/>
        <end position="343"/>
    </location>
</feature>
<dbReference type="PANTHER" id="PTHR15237:SF0">
    <property type="entry name" value="CELL CYCLE CHECKPOINT CONTROL PROTEIN"/>
    <property type="match status" value="1"/>
</dbReference>
<reference evidence="2" key="2">
    <citation type="submission" date="2021-08" db="EMBL/GenBank/DDBJ databases">
        <authorList>
            <person name="Eriksson T."/>
        </authorList>
    </citation>
    <scope>NUCLEOTIDE SEQUENCE</scope>
    <source>
        <strain evidence="2">Stoneville</strain>
        <tissue evidence="2">Whole head</tissue>
    </source>
</reference>
<dbReference type="InterPro" id="IPR046938">
    <property type="entry name" value="DNA_clamp_sf"/>
</dbReference>
<name>A0A8J6H8D6_TENMO</name>
<dbReference type="Pfam" id="PF04139">
    <property type="entry name" value="Rad9"/>
    <property type="match status" value="1"/>
</dbReference>
<dbReference type="AlphaFoldDB" id="A0A8J6H8D6"/>
<proteinExistence type="predicted"/>
<feature type="region of interest" description="Disordered" evidence="1">
    <location>
        <begin position="293"/>
        <end position="350"/>
    </location>
</feature>
<gene>
    <name evidence="2" type="ORF">GEV33_012910</name>
</gene>
<dbReference type="InterPro" id="IPR007268">
    <property type="entry name" value="Rad9/Ddc1"/>
</dbReference>
<evidence type="ECO:0008006" key="4">
    <source>
        <dbReference type="Google" id="ProtNLM"/>
    </source>
</evidence>
<protein>
    <recommendedName>
        <fullName evidence="4">Cell cycle checkpoint control protein</fullName>
    </recommendedName>
</protein>
<dbReference type="GO" id="GO:0000076">
    <property type="term" value="P:DNA replication checkpoint signaling"/>
    <property type="evidence" value="ECO:0007669"/>
    <property type="project" value="TreeGrafter"/>
</dbReference>
<dbReference type="GO" id="GO:0006281">
    <property type="term" value="P:DNA repair"/>
    <property type="evidence" value="ECO:0007669"/>
    <property type="project" value="TreeGrafter"/>
</dbReference>
<evidence type="ECO:0000313" key="3">
    <source>
        <dbReference type="Proteomes" id="UP000719412"/>
    </source>
</evidence>
<evidence type="ECO:0000256" key="1">
    <source>
        <dbReference type="SAM" id="MobiDB-lite"/>
    </source>
</evidence>
<dbReference type="Gene3D" id="3.70.10.10">
    <property type="match status" value="1"/>
</dbReference>
<accession>A0A8J6H8D6</accession>
<keyword evidence="3" id="KW-1185">Reference proteome</keyword>
<dbReference type="GO" id="GO:0031573">
    <property type="term" value="P:mitotic intra-S DNA damage checkpoint signaling"/>
    <property type="evidence" value="ECO:0007669"/>
    <property type="project" value="TreeGrafter"/>
</dbReference>
<dbReference type="EMBL" id="JABDTM020027851">
    <property type="protein sequence ID" value="KAH0809878.1"/>
    <property type="molecule type" value="Genomic_DNA"/>
</dbReference>
<dbReference type="SUPFAM" id="SSF55979">
    <property type="entry name" value="DNA clamp"/>
    <property type="match status" value="1"/>
</dbReference>
<dbReference type="PANTHER" id="PTHR15237">
    <property type="entry name" value="DNA REPAIR PROTEIN RAD9"/>
    <property type="match status" value="1"/>
</dbReference>
<dbReference type="Proteomes" id="UP000719412">
    <property type="component" value="Unassembled WGS sequence"/>
</dbReference>
<dbReference type="GO" id="GO:0071479">
    <property type="term" value="P:cellular response to ionizing radiation"/>
    <property type="evidence" value="ECO:0007669"/>
    <property type="project" value="TreeGrafter"/>
</dbReference>
<evidence type="ECO:0000313" key="2">
    <source>
        <dbReference type="EMBL" id="KAH0809878.1"/>
    </source>
</evidence>